<accession>A0A7W7MRV7</accession>
<organism evidence="3 4">
    <name type="scientific">Actinoplanes digitatis</name>
    <dbReference type="NCBI Taxonomy" id="1868"/>
    <lineage>
        <taxon>Bacteria</taxon>
        <taxon>Bacillati</taxon>
        <taxon>Actinomycetota</taxon>
        <taxon>Actinomycetes</taxon>
        <taxon>Micromonosporales</taxon>
        <taxon>Micromonosporaceae</taxon>
        <taxon>Actinoplanes</taxon>
    </lineage>
</organism>
<dbReference type="InterPro" id="IPR029044">
    <property type="entry name" value="Nucleotide-diphossugar_trans"/>
</dbReference>
<evidence type="ECO:0000313" key="4">
    <source>
        <dbReference type="Proteomes" id="UP000578112"/>
    </source>
</evidence>
<dbReference type="Pfam" id="PF00535">
    <property type="entry name" value="Glycos_transf_2"/>
    <property type="match status" value="1"/>
</dbReference>
<keyword evidence="4" id="KW-1185">Reference proteome</keyword>
<gene>
    <name evidence="3" type="ORF">BJ971_004556</name>
</gene>
<dbReference type="InterPro" id="IPR050256">
    <property type="entry name" value="Glycosyltransferase_2"/>
</dbReference>
<evidence type="ECO:0000259" key="2">
    <source>
        <dbReference type="Pfam" id="PF00535"/>
    </source>
</evidence>
<feature type="domain" description="Glycosyltransferase 2-like" evidence="2">
    <location>
        <begin position="32"/>
        <end position="139"/>
    </location>
</feature>
<proteinExistence type="inferred from homology"/>
<dbReference type="SUPFAM" id="SSF53448">
    <property type="entry name" value="Nucleotide-diphospho-sugar transferases"/>
    <property type="match status" value="1"/>
</dbReference>
<evidence type="ECO:0000313" key="3">
    <source>
        <dbReference type="EMBL" id="MBB4764000.1"/>
    </source>
</evidence>
<dbReference type="GO" id="GO:0016740">
    <property type="term" value="F:transferase activity"/>
    <property type="evidence" value="ECO:0007669"/>
    <property type="project" value="UniProtKB-KW"/>
</dbReference>
<name>A0A7W7MRV7_9ACTN</name>
<dbReference type="Proteomes" id="UP000578112">
    <property type="component" value="Unassembled WGS sequence"/>
</dbReference>
<dbReference type="Gene3D" id="3.90.550.10">
    <property type="entry name" value="Spore Coat Polysaccharide Biosynthesis Protein SpsA, Chain A"/>
    <property type="match status" value="1"/>
</dbReference>
<evidence type="ECO:0000256" key="1">
    <source>
        <dbReference type="ARBA" id="ARBA00006739"/>
    </source>
</evidence>
<reference evidence="3 4" key="1">
    <citation type="submission" date="2020-08" db="EMBL/GenBank/DDBJ databases">
        <title>Sequencing the genomes of 1000 actinobacteria strains.</title>
        <authorList>
            <person name="Klenk H.-P."/>
        </authorList>
    </citation>
    <scope>NUCLEOTIDE SEQUENCE [LARGE SCALE GENOMIC DNA]</scope>
    <source>
        <strain evidence="3 4">DSM 43149</strain>
    </source>
</reference>
<sequence>MTVARLIAVPPFVVAGPAQQASSAGEAAVEFSVVVPFHNPGATLRRAIERVAETLYAQNISFEMIAVPGGTRDGSARTLDGLPWLRVIADPDLQDKGAALQSGIAAAGGEWVGCIDVDADMETEIDPHELIECLHRARENAALAVAA</sequence>
<protein>
    <submittedName>
        <fullName evidence="3">Glycosyltransferase involved in cell wall biosynthesis</fullName>
    </submittedName>
</protein>
<comment type="similarity">
    <text evidence="1">Belongs to the glycosyltransferase 2 family.</text>
</comment>
<dbReference type="InterPro" id="IPR001173">
    <property type="entry name" value="Glyco_trans_2-like"/>
</dbReference>
<dbReference type="PANTHER" id="PTHR48090:SF7">
    <property type="entry name" value="RFBJ PROTEIN"/>
    <property type="match status" value="1"/>
</dbReference>
<keyword evidence="3" id="KW-0808">Transferase</keyword>
<dbReference type="EMBL" id="JACHNH010000001">
    <property type="protein sequence ID" value="MBB4764000.1"/>
    <property type="molecule type" value="Genomic_DNA"/>
</dbReference>
<comment type="caution">
    <text evidence="3">The sequence shown here is derived from an EMBL/GenBank/DDBJ whole genome shotgun (WGS) entry which is preliminary data.</text>
</comment>
<dbReference type="AlphaFoldDB" id="A0A7W7MRV7"/>
<dbReference type="PANTHER" id="PTHR48090">
    <property type="entry name" value="UNDECAPRENYL-PHOSPHATE 4-DEOXY-4-FORMAMIDO-L-ARABINOSE TRANSFERASE-RELATED"/>
    <property type="match status" value="1"/>
</dbReference>
<dbReference type="RefSeq" id="WP_184995240.1">
    <property type="nucleotide sequence ID" value="NZ_BOMK01000024.1"/>
</dbReference>